<comment type="caution">
    <text evidence="3">The sequence shown here is derived from an EMBL/GenBank/DDBJ whole genome shotgun (WGS) entry which is preliminary data.</text>
</comment>
<reference evidence="3" key="1">
    <citation type="journal article" date="2022" name="New Phytol.">
        <title>Evolutionary transition to the ectomycorrhizal habit in the genomes of a hyperdiverse lineage of mushroom-forming fungi.</title>
        <authorList>
            <person name="Looney B."/>
            <person name="Miyauchi S."/>
            <person name="Morin E."/>
            <person name="Drula E."/>
            <person name="Courty P.E."/>
            <person name="Kohler A."/>
            <person name="Kuo A."/>
            <person name="LaButti K."/>
            <person name="Pangilinan J."/>
            <person name="Lipzen A."/>
            <person name="Riley R."/>
            <person name="Andreopoulos W."/>
            <person name="He G."/>
            <person name="Johnson J."/>
            <person name="Nolan M."/>
            <person name="Tritt A."/>
            <person name="Barry K.W."/>
            <person name="Grigoriev I.V."/>
            <person name="Nagy L.G."/>
            <person name="Hibbett D."/>
            <person name="Henrissat B."/>
            <person name="Matheny P.B."/>
            <person name="Labbe J."/>
            <person name="Martin F.M."/>
        </authorList>
    </citation>
    <scope>NUCLEOTIDE SEQUENCE</scope>
    <source>
        <strain evidence="3">BPL690</strain>
    </source>
</reference>
<evidence type="ECO:0000313" key="4">
    <source>
        <dbReference type="Proteomes" id="UP001203297"/>
    </source>
</evidence>
<organism evidence="3 4">
    <name type="scientific">Multifurca ochricompacta</name>
    <dbReference type="NCBI Taxonomy" id="376703"/>
    <lineage>
        <taxon>Eukaryota</taxon>
        <taxon>Fungi</taxon>
        <taxon>Dikarya</taxon>
        <taxon>Basidiomycota</taxon>
        <taxon>Agaricomycotina</taxon>
        <taxon>Agaricomycetes</taxon>
        <taxon>Russulales</taxon>
        <taxon>Russulaceae</taxon>
        <taxon>Multifurca</taxon>
    </lineage>
</organism>
<keyword evidence="4" id="KW-1185">Reference proteome</keyword>
<feature type="region of interest" description="Disordered" evidence="1">
    <location>
        <begin position="560"/>
        <end position="607"/>
    </location>
</feature>
<feature type="compositionally biased region" description="Basic residues" evidence="1">
    <location>
        <begin position="111"/>
        <end position="133"/>
    </location>
</feature>
<feature type="signal peptide" evidence="2">
    <location>
        <begin position="1"/>
        <end position="30"/>
    </location>
</feature>
<proteinExistence type="predicted"/>
<evidence type="ECO:0000256" key="1">
    <source>
        <dbReference type="SAM" id="MobiDB-lite"/>
    </source>
</evidence>
<feature type="compositionally biased region" description="Basic residues" evidence="1">
    <location>
        <begin position="154"/>
        <end position="164"/>
    </location>
</feature>
<dbReference type="AlphaFoldDB" id="A0AAD4M8J2"/>
<feature type="region of interest" description="Disordered" evidence="1">
    <location>
        <begin position="416"/>
        <end position="487"/>
    </location>
</feature>
<keyword evidence="2" id="KW-0732">Signal</keyword>
<feature type="compositionally biased region" description="Basic and acidic residues" evidence="1">
    <location>
        <begin position="60"/>
        <end position="73"/>
    </location>
</feature>
<protein>
    <submittedName>
        <fullName evidence="3">Uncharacterized protein</fullName>
    </submittedName>
</protein>
<feature type="compositionally biased region" description="Polar residues" evidence="1">
    <location>
        <begin position="441"/>
        <end position="487"/>
    </location>
</feature>
<gene>
    <name evidence="3" type="ORF">B0F90DRAFT_925908</name>
</gene>
<evidence type="ECO:0000256" key="2">
    <source>
        <dbReference type="SAM" id="SignalP"/>
    </source>
</evidence>
<feature type="chain" id="PRO_5042081732" evidence="2">
    <location>
        <begin position="31"/>
        <end position="653"/>
    </location>
</feature>
<name>A0AAD4M8J2_9AGAM</name>
<feature type="compositionally biased region" description="Basic and acidic residues" evidence="1">
    <location>
        <begin position="134"/>
        <end position="147"/>
    </location>
</feature>
<accession>A0AAD4M8J2</accession>
<evidence type="ECO:0000313" key="3">
    <source>
        <dbReference type="EMBL" id="KAI0305801.1"/>
    </source>
</evidence>
<dbReference type="Proteomes" id="UP001203297">
    <property type="component" value="Unassembled WGS sequence"/>
</dbReference>
<sequence>MVALSHRFTFLAALCAIAALSSAPISDAAALRLPTSDPALMLFSAREHTLPAPDAAGAPQKDDTGPLYKKGEEKDEGHLWNPFYPVKKLSELWSGDRKLGDNHVYYARAPHHHHNHHHHHHHDRRNRGRKTRRRVPEHDRNDSENNDHVVLPRAPHHHHGSHKKVIVSGDHDRVRVGRSPHHHHHHGYEKVIVSGDDDHVRVTRSPHHHHHHHHHENEKVIVSGDNDNVHVHRSVLISGEGGESYVVPHVVKRDNPQELLTLPSLGRRSGGINGVPGHVDIVSPSADSGEGRRIASLVLVPSDSLASETSTSSSPAFVLNASETDVTQIFLVPTPTSPSSSTSNSTFGPNEMGVMLRLEMFDPSSASIASYCATFDPDPPAPAPLTAEECTSDPVAEHRSQLFAFNGVTGLVRPMWFKGQDDGTDSGNGGCDGGVDPPTPQSASLASVTDVDSGSTPSTDQAQTNNSTVPAADPSQGTPSNSSEGSISGAQRVALVFVAAEPVIPERPAVGSTTTSSVLATASGAEVSGGVFSTPGSSAIAMASSTPGSLAAASPTALASVSSSSPAPASASASIDDSAGSDVAVSTPVSSGTLTSVPPSVSGSTSTSSAVLGVQVVSEAEGDTASTTSASVIPTMTPVNTRPYEWMFKPDSR</sequence>
<dbReference type="EMBL" id="WTXG01000004">
    <property type="protein sequence ID" value="KAI0305801.1"/>
    <property type="molecule type" value="Genomic_DNA"/>
</dbReference>
<feature type="region of interest" description="Disordered" evidence="1">
    <location>
        <begin position="111"/>
        <end position="164"/>
    </location>
</feature>
<feature type="region of interest" description="Disordered" evidence="1">
    <location>
        <begin position="50"/>
        <end position="73"/>
    </location>
</feature>